<dbReference type="EMBL" id="CM040471">
    <property type="protein sequence ID" value="MCI4388955.1"/>
    <property type="molecule type" value="Genomic_DNA"/>
</dbReference>
<evidence type="ECO:0000313" key="2">
    <source>
        <dbReference type="Proteomes" id="UP000829447"/>
    </source>
</evidence>
<name>A0ACC5XCX7_PANGG</name>
<comment type="caution">
    <text evidence="1">The sequence shown here is derived from an EMBL/GenBank/DDBJ whole genome shotgun (WGS) entry which is preliminary data.</text>
</comment>
<sequence>MSSNQKLAVLFVAFLCLDLCTCVSTMPVCAYGHTGCQLLSLANLFDRVIQHSVRMHGLSSDLHSELEKYFLSGKTHTGSVYRKCHTSSILTPNGKETAQKLAHEELTEVILKLLMAWNYPLSLLHESMSHQQDFNSFISSKALEMSNIALELRKGVEKVVEKMQLLEMIRNSMNGFTSPEDLFPASGEAMSEYELLYCFRRDSDKVQNYLKILKCRIVPDHGC</sequence>
<gene>
    <name evidence="1" type="ORF">PGIGA_G00091950</name>
</gene>
<keyword evidence="2" id="KW-1185">Reference proteome</keyword>
<reference evidence="1 2" key="1">
    <citation type="journal article" date="2022" name="bioRxiv">
        <title>An ancient truncated duplication of the anti-Mullerian hormone receptor type 2 gene is a potential conserved master sex determinant in the Pangasiidae catfish family.</title>
        <authorList>
            <person name="Wen M."/>
            <person name="Pan Q."/>
            <person name="Jouanno E."/>
            <person name="Montfort J."/>
            <person name="Zahm M."/>
            <person name="Cabau C."/>
            <person name="Klopp C."/>
            <person name="Iampietro C."/>
            <person name="Roques C."/>
            <person name="Bouchez O."/>
            <person name="Castinel A."/>
            <person name="Donnadieu C."/>
            <person name="Parrinello H."/>
            <person name="Poncet C."/>
            <person name="Belmonte E."/>
            <person name="Gautier V."/>
            <person name="Avarre J.-C."/>
            <person name="Dugue R."/>
            <person name="Gustiano R."/>
            <person name="Ha T.T.T."/>
            <person name="Campet M."/>
            <person name="Sriphairoj K."/>
            <person name="Ribolli J."/>
            <person name="de Almeida F.L."/>
            <person name="Desvignes T."/>
            <person name="Postlethwait J.H."/>
            <person name="Bucao C.F."/>
            <person name="Robinson-Rechavi M."/>
            <person name="Bobe J."/>
            <person name="Herpin A."/>
            <person name="Guiguen Y."/>
        </authorList>
    </citation>
    <scope>NUCLEOTIDE SEQUENCE [LARGE SCALE GENOMIC DNA]</scope>
    <source>
        <strain evidence="1">YG-Dec2019</strain>
    </source>
</reference>
<evidence type="ECO:0000313" key="1">
    <source>
        <dbReference type="EMBL" id="MCI4388955.1"/>
    </source>
</evidence>
<accession>A0ACC5XCX7</accession>
<protein>
    <submittedName>
        <fullName evidence="1">Uncharacterized protein</fullName>
    </submittedName>
</protein>
<proteinExistence type="predicted"/>
<organism evidence="1 2">
    <name type="scientific">Pangasianodon gigas</name>
    <name type="common">Mekong giant catfish</name>
    <name type="synonym">Pangasius gigas</name>
    <dbReference type="NCBI Taxonomy" id="30993"/>
    <lineage>
        <taxon>Eukaryota</taxon>
        <taxon>Metazoa</taxon>
        <taxon>Chordata</taxon>
        <taxon>Craniata</taxon>
        <taxon>Vertebrata</taxon>
        <taxon>Euteleostomi</taxon>
        <taxon>Actinopterygii</taxon>
        <taxon>Neopterygii</taxon>
        <taxon>Teleostei</taxon>
        <taxon>Ostariophysi</taxon>
        <taxon>Siluriformes</taxon>
        <taxon>Pangasiidae</taxon>
        <taxon>Pangasianodon</taxon>
    </lineage>
</organism>
<dbReference type="Proteomes" id="UP000829447">
    <property type="component" value="Linkage Group LG18"/>
</dbReference>